<feature type="non-terminal residue" evidence="2">
    <location>
        <position position="96"/>
    </location>
</feature>
<dbReference type="Proteomes" id="UP001519460">
    <property type="component" value="Unassembled WGS sequence"/>
</dbReference>
<dbReference type="EMBL" id="JACVVK020000156">
    <property type="protein sequence ID" value="KAK7488036.1"/>
    <property type="molecule type" value="Genomic_DNA"/>
</dbReference>
<feature type="non-terminal residue" evidence="2">
    <location>
        <position position="1"/>
    </location>
</feature>
<protein>
    <submittedName>
        <fullName evidence="2">Uncharacterized protein</fullName>
    </submittedName>
</protein>
<gene>
    <name evidence="2" type="ORF">BaRGS_00020781</name>
</gene>
<comment type="caution">
    <text evidence="2">The sequence shown here is derived from an EMBL/GenBank/DDBJ whole genome shotgun (WGS) entry which is preliminary data.</text>
</comment>
<reference evidence="2 3" key="1">
    <citation type="journal article" date="2023" name="Sci. Data">
        <title>Genome assembly of the Korean intertidal mud-creeper Batillaria attramentaria.</title>
        <authorList>
            <person name="Patra A.K."/>
            <person name="Ho P.T."/>
            <person name="Jun S."/>
            <person name="Lee S.J."/>
            <person name="Kim Y."/>
            <person name="Won Y.J."/>
        </authorList>
    </citation>
    <scope>NUCLEOTIDE SEQUENCE [LARGE SCALE GENOMIC DNA]</scope>
    <source>
        <strain evidence="2">Wonlab-2016</strain>
    </source>
</reference>
<proteinExistence type="predicted"/>
<evidence type="ECO:0000313" key="2">
    <source>
        <dbReference type="EMBL" id="KAK7488036.1"/>
    </source>
</evidence>
<dbReference type="AlphaFoldDB" id="A0ABD0KL96"/>
<feature type="region of interest" description="Disordered" evidence="1">
    <location>
        <begin position="68"/>
        <end position="96"/>
    </location>
</feature>
<accession>A0ABD0KL96</accession>
<sequence>PDETETGEGLTVASDSKLDRLGHSLLDWRCDSRAEHSARLPSHGAQLARKIKLISEKCSNWARGSLYRQERSGGQRSTHSDGQMVEVVSKEMRFSL</sequence>
<name>A0ABD0KL96_9CAEN</name>
<organism evidence="2 3">
    <name type="scientific">Batillaria attramentaria</name>
    <dbReference type="NCBI Taxonomy" id="370345"/>
    <lineage>
        <taxon>Eukaryota</taxon>
        <taxon>Metazoa</taxon>
        <taxon>Spiralia</taxon>
        <taxon>Lophotrochozoa</taxon>
        <taxon>Mollusca</taxon>
        <taxon>Gastropoda</taxon>
        <taxon>Caenogastropoda</taxon>
        <taxon>Sorbeoconcha</taxon>
        <taxon>Cerithioidea</taxon>
        <taxon>Batillariidae</taxon>
        <taxon>Batillaria</taxon>
    </lineage>
</organism>
<keyword evidence="3" id="KW-1185">Reference proteome</keyword>
<evidence type="ECO:0000256" key="1">
    <source>
        <dbReference type="SAM" id="MobiDB-lite"/>
    </source>
</evidence>
<evidence type="ECO:0000313" key="3">
    <source>
        <dbReference type="Proteomes" id="UP001519460"/>
    </source>
</evidence>